<dbReference type="Proteomes" id="UP001196843">
    <property type="component" value="Unassembled WGS sequence"/>
</dbReference>
<protein>
    <submittedName>
        <fullName evidence="2">Uncharacterized protein</fullName>
    </submittedName>
</protein>
<proteinExistence type="predicted"/>
<gene>
    <name evidence="2" type="ORF">JNB62_02775</name>
</gene>
<name>A0ABS7HL57_9MICO</name>
<feature type="transmembrane region" description="Helical" evidence="1">
    <location>
        <begin position="57"/>
        <end position="77"/>
    </location>
</feature>
<feature type="transmembrane region" description="Helical" evidence="1">
    <location>
        <begin position="29"/>
        <end position="51"/>
    </location>
</feature>
<evidence type="ECO:0000313" key="2">
    <source>
        <dbReference type="EMBL" id="MBW9092603.1"/>
    </source>
</evidence>
<keyword evidence="1" id="KW-0812">Transmembrane</keyword>
<comment type="caution">
    <text evidence="2">The sequence shown here is derived from an EMBL/GenBank/DDBJ whole genome shotgun (WGS) entry which is preliminary data.</text>
</comment>
<keyword evidence="1" id="KW-0472">Membrane</keyword>
<dbReference type="EMBL" id="JAEUAW010000002">
    <property type="protein sequence ID" value="MBW9092603.1"/>
    <property type="molecule type" value="Genomic_DNA"/>
</dbReference>
<keyword evidence="3" id="KW-1185">Reference proteome</keyword>
<reference evidence="2 3" key="1">
    <citation type="journal article" date="2021" name="MBio">
        <title>Poor Competitiveness of Bradyrhizobium in Pigeon Pea Root Colonization in Indian Soils.</title>
        <authorList>
            <person name="Chalasani D."/>
            <person name="Basu A."/>
            <person name="Pullabhotla S.V.S.R.N."/>
            <person name="Jorrin B."/>
            <person name="Neal A.L."/>
            <person name="Poole P.S."/>
            <person name="Podile A.R."/>
            <person name="Tkacz A."/>
        </authorList>
    </citation>
    <scope>NUCLEOTIDE SEQUENCE [LARGE SCALE GENOMIC DNA]</scope>
    <source>
        <strain evidence="2 3">HU14</strain>
    </source>
</reference>
<accession>A0ABS7HL57</accession>
<sequence>MKPDELWMAQDGNFQQVIPKGPVARAGSYVGGVVLLLLGPALIVVVALAGAFELPTLIGGIAILVISGGFGVLSMVSTARMQRRVHRLARNGRPATAEVIAARPAAIGEETGVEVTVRVSGPDVPEFEMTHRSTESRIAALGETFRVIVDPADGAYQIVG</sequence>
<evidence type="ECO:0000313" key="3">
    <source>
        <dbReference type="Proteomes" id="UP001196843"/>
    </source>
</evidence>
<keyword evidence="1" id="KW-1133">Transmembrane helix</keyword>
<evidence type="ECO:0000256" key="1">
    <source>
        <dbReference type="SAM" id="Phobius"/>
    </source>
</evidence>
<organism evidence="2 3">
    <name type="scientific">Microbacterium jejuense</name>
    <dbReference type="NCBI Taxonomy" id="1263637"/>
    <lineage>
        <taxon>Bacteria</taxon>
        <taxon>Bacillati</taxon>
        <taxon>Actinomycetota</taxon>
        <taxon>Actinomycetes</taxon>
        <taxon>Micrococcales</taxon>
        <taxon>Microbacteriaceae</taxon>
        <taxon>Microbacterium</taxon>
    </lineage>
</organism>
<dbReference type="RefSeq" id="WP_220299354.1">
    <property type="nucleotide sequence ID" value="NZ_JAEUAW010000002.1"/>
</dbReference>